<dbReference type="Pfam" id="PF02630">
    <property type="entry name" value="SCO1-SenC"/>
    <property type="match status" value="1"/>
</dbReference>
<evidence type="ECO:0000256" key="8">
    <source>
        <dbReference type="PIRNR" id="PIRNR037736"/>
    </source>
</evidence>
<sequence>MSSFLTKLNRVLCSRNIVISSIKKDDLCLVRSKSFSTGTGSNTGKGKGPVTWKSVGITACIGGGLLMYMQYLKAAKEQKILRERQRALGKASIGGHFELTDHNKKKRKSDEFLGQWILIYFGFTHCPDVCPDELEKIVQVVNKLDQDSSVPKIQPIFITVDPVRDTPEVVGQYIKEFSPKLIGLTGNVEEVEKVCRAYRVYFSAGPRDRDDDYIVDHTIITYLVNPDGQFVDYYGQTKKVDEICDSILINIAKYGQLQSSWF</sequence>
<organism evidence="11 12">
    <name type="scientific">Gryllus longicercus</name>
    <dbReference type="NCBI Taxonomy" id="2509291"/>
    <lineage>
        <taxon>Eukaryota</taxon>
        <taxon>Metazoa</taxon>
        <taxon>Ecdysozoa</taxon>
        <taxon>Arthropoda</taxon>
        <taxon>Hexapoda</taxon>
        <taxon>Insecta</taxon>
        <taxon>Pterygota</taxon>
        <taxon>Neoptera</taxon>
        <taxon>Polyneoptera</taxon>
        <taxon>Orthoptera</taxon>
        <taxon>Ensifera</taxon>
        <taxon>Gryllidea</taxon>
        <taxon>Grylloidea</taxon>
        <taxon>Gryllidae</taxon>
        <taxon>Gryllinae</taxon>
        <taxon>Gryllus</taxon>
    </lineage>
</organism>
<keyword evidence="8" id="KW-0143">Chaperone</keyword>
<keyword evidence="6 8" id="KW-0496">Mitochondrion</keyword>
<dbReference type="CDD" id="cd02968">
    <property type="entry name" value="SCO"/>
    <property type="match status" value="1"/>
</dbReference>
<feature type="disulfide bond" description="Redox-active" evidence="10">
    <location>
        <begin position="126"/>
        <end position="130"/>
    </location>
</feature>
<comment type="similarity">
    <text evidence="2 8">Belongs to the SCO1/2 family.</text>
</comment>
<gene>
    <name evidence="11" type="ORF">R5R35_004197</name>
</gene>
<dbReference type="InterPro" id="IPR003782">
    <property type="entry name" value="SCO1/SenC"/>
</dbReference>
<evidence type="ECO:0000256" key="4">
    <source>
        <dbReference type="ARBA" id="ARBA00022792"/>
    </source>
</evidence>
<keyword evidence="4 8" id="KW-0999">Mitochondrion inner membrane</keyword>
<dbReference type="FunFam" id="3.40.30.10:FF:000013">
    <property type="entry name" value="Blast:Protein SCO1 homolog, mitochondrial"/>
    <property type="match status" value="1"/>
</dbReference>
<evidence type="ECO:0008006" key="13">
    <source>
        <dbReference type="Google" id="ProtNLM"/>
    </source>
</evidence>
<feature type="binding site" evidence="9">
    <location>
        <position position="217"/>
    </location>
    <ligand>
        <name>Cu cation</name>
        <dbReference type="ChEBI" id="CHEBI:23378"/>
    </ligand>
</feature>
<dbReference type="SUPFAM" id="SSF52833">
    <property type="entry name" value="Thioredoxin-like"/>
    <property type="match status" value="1"/>
</dbReference>
<evidence type="ECO:0000256" key="3">
    <source>
        <dbReference type="ARBA" id="ARBA00022723"/>
    </source>
</evidence>
<dbReference type="PIRSF" id="PIRSF037736">
    <property type="entry name" value="SCO1"/>
    <property type="match status" value="1"/>
</dbReference>
<keyword evidence="12" id="KW-1185">Reference proteome</keyword>
<keyword evidence="5 8" id="KW-0186">Copper</keyword>
<reference evidence="11 12" key="1">
    <citation type="submission" date="2024-03" db="EMBL/GenBank/DDBJ databases">
        <title>The genome assembly and annotation of the cricket Gryllus longicercus Weissman &amp; Gray.</title>
        <authorList>
            <person name="Szrajer S."/>
            <person name="Gray D."/>
            <person name="Ylla G."/>
        </authorList>
    </citation>
    <scope>NUCLEOTIDE SEQUENCE [LARGE SCALE GENOMIC DNA]</scope>
    <source>
        <strain evidence="11">DAG 2021-001</strain>
        <tissue evidence="11">Whole body minus gut</tissue>
    </source>
</reference>
<evidence type="ECO:0000256" key="2">
    <source>
        <dbReference type="ARBA" id="ARBA00010996"/>
    </source>
</evidence>
<dbReference type="GO" id="GO:0005743">
    <property type="term" value="C:mitochondrial inner membrane"/>
    <property type="evidence" value="ECO:0007669"/>
    <property type="project" value="UniProtKB-SubCell"/>
</dbReference>
<keyword evidence="3 8" id="KW-0479">Metal-binding</keyword>
<proteinExistence type="inferred from homology"/>
<evidence type="ECO:0000256" key="1">
    <source>
        <dbReference type="ARBA" id="ARBA00004273"/>
    </source>
</evidence>
<comment type="caution">
    <text evidence="11">The sequence shown here is derived from an EMBL/GenBank/DDBJ whole genome shotgun (WGS) entry which is preliminary data.</text>
</comment>
<dbReference type="GO" id="GO:0005507">
    <property type="term" value="F:copper ion binding"/>
    <property type="evidence" value="ECO:0007669"/>
    <property type="project" value="InterPro"/>
</dbReference>
<comment type="function">
    <text evidence="8">Copper metallochaperone essential for the synthesis and maturation of cytochrome c oxidase subunit II (MT-CO2/COX2) by facilitating the incorporation of copper into the Cu(A) site of MT-CO2/COX2.</text>
</comment>
<evidence type="ECO:0000256" key="10">
    <source>
        <dbReference type="PIRSR" id="PIRSR603782-2"/>
    </source>
</evidence>
<comment type="subcellular location">
    <subcellularLocation>
        <location evidence="1 8">Mitochondrion inner membrane</location>
    </subcellularLocation>
</comment>
<dbReference type="InterPro" id="IPR017276">
    <property type="entry name" value="Synth_of_cyt-c-oxidase_Sco1/2"/>
</dbReference>
<feature type="binding site" evidence="9">
    <location>
        <position position="130"/>
    </location>
    <ligand>
        <name>Cu cation</name>
        <dbReference type="ChEBI" id="CHEBI:23378"/>
    </ligand>
</feature>
<dbReference type="InterPro" id="IPR036249">
    <property type="entry name" value="Thioredoxin-like_sf"/>
</dbReference>
<accession>A0AAN9Z4I8</accession>
<keyword evidence="10" id="KW-1015">Disulfide bond</keyword>
<evidence type="ECO:0000256" key="9">
    <source>
        <dbReference type="PIRSR" id="PIRSR037736-1"/>
    </source>
</evidence>
<dbReference type="EMBL" id="JAZDUA010000269">
    <property type="protein sequence ID" value="KAK7862587.1"/>
    <property type="molecule type" value="Genomic_DNA"/>
</dbReference>
<protein>
    <recommendedName>
        <fullName evidence="13">Protein SCO1 homolog, mitochondrial</fullName>
    </recommendedName>
</protein>
<dbReference type="GO" id="GO:0033617">
    <property type="term" value="P:mitochondrial respiratory chain complex IV assembly"/>
    <property type="evidence" value="ECO:0007669"/>
    <property type="project" value="TreeGrafter"/>
</dbReference>
<dbReference type="AlphaFoldDB" id="A0AAN9Z4I8"/>
<name>A0AAN9Z4I8_9ORTH</name>
<dbReference type="GO" id="GO:0006878">
    <property type="term" value="P:intracellular copper ion homeostasis"/>
    <property type="evidence" value="ECO:0007669"/>
    <property type="project" value="UniProtKB-UniRule"/>
</dbReference>
<dbReference type="PANTHER" id="PTHR12151">
    <property type="entry name" value="ELECTRON TRANSPORT PROTIN SCO1/SENC FAMILY MEMBER"/>
    <property type="match status" value="1"/>
</dbReference>
<dbReference type="Proteomes" id="UP001378592">
    <property type="component" value="Unassembled WGS sequence"/>
</dbReference>
<evidence type="ECO:0000313" key="12">
    <source>
        <dbReference type="Proteomes" id="UP001378592"/>
    </source>
</evidence>
<dbReference type="GO" id="GO:0016531">
    <property type="term" value="F:copper chaperone activity"/>
    <property type="evidence" value="ECO:0007669"/>
    <property type="project" value="InterPro"/>
</dbReference>
<comment type="subunit">
    <text evidence="8">Homodimer.</text>
</comment>
<evidence type="ECO:0000256" key="6">
    <source>
        <dbReference type="ARBA" id="ARBA00023128"/>
    </source>
</evidence>
<dbReference type="Gene3D" id="3.40.30.10">
    <property type="entry name" value="Glutaredoxin"/>
    <property type="match status" value="1"/>
</dbReference>
<keyword evidence="7" id="KW-0472">Membrane</keyword>
<feature type="binding site" evidence="9">
    <location>
        <position position="126"/>
    </location>
    <ligand>
        <name>Cu cation</name>
        <dbReference type="ChEBI" id="CHEBI:23378"/>
    </ligand>
</feature>
<evidence type="ECO:0000256" key="5">
    <source>
        <dbReference type="ARBA" id="ARBA00023008"/>
    </source>
</evidence>
<dbReference type="PANTHER" id="PTHR12151:SF5">
    <property type="entry name" value="AT19154P"/>
    <property type="match status" value="1"/>
</dbReference>
<evidence type="ECO:0000313" key="11">
    <source>
        <dbReference type="EMBL" id="KAK7862587.1"/>
    </source>
</evidence>
<evidence type="ECO:0000256" key="7">
    <source>
        <dbReference type="ARBA" id="ARBA00023136"/>
    </source>
</evidence>